<dbReference type="RefSeq" id="WP_127737151.1">
    <property type="nucleotide sequence ID" value="NZ_CAJCKN010000023.1"/>
</dbReference>
<gene>
    <name evidence="3" type="ORF">EM808_05760</name>
</gene>
<dbReference type="InterPro" id="IPR011006">
    <property type="entry name" value="CheY-like_superfamily"/>
</dbReference>
<proteinExistence type="predicted"/>
<protein>
    <submittedName>
        <fullName evidence="3">Response regulator</fullName>
    </submittedName>
</protein>
<comment type="caution">
    <text evidence="3">The sequence shown here is derived from an EMBL/GenBank/DDBJ whole genome shotgun (WGS) entry which is preliminary data.</text>
</comment>
<dbReference type="Proteomes" id="UP000288024">
    <property type="component" value="Unassembled WGS sequence"/>
</dbReference>
<dbReference type="GO" id="GO:0000160">
    <property type="term" value="P:phosphorelay signal transduction system"/>
    <property type="evidence" value="ECO:0007669"/>
    <property type="project" value="InterPro"/>
</dbReference>
<dbReference type="AlphaFoldDB" id="A0A437KDD5"/>
<sequence>MEVRVVIADDSLFMRIYIKNLLKNSKFKVIGEASDGCEAVTIYKELKPDILLLDLTMECMDGMTALQRIMEFDPCARVVICSAMGQSRNVIAALSYGAKDFIVKPNFDRILLTLNKIF</sequence>
<dbReference type="SMART" id="SM00448">
    <property type="entry name" value="REC"/>
    <property type="match status" value="1"/>
</dbReference>
<dbReference type="SUPFAM" id="SSF52172">
    <property type="entry name" value="CheY-like"/>
    <property type="match status" value="1"/>
</dbReference>
<accession>A0A437KDD5</accession>
<organism evidence="3 4">
    <name type="scientific">Niallia taxi</name>
    <dbReference type="NCBI Taxonomy" id="2499688"/>
    <lineage>
        <taxon>Bacteria</taxon>
        <taxon>Bacillati</taxon>
        <taxon>Bacillota</taxon>
        <taxon>Bacilli</taxon>
        <taxon>Bacillales</taxon>
        <taxon>Bacillaceae</taxon>
        <taxon>Niallia</taxon>
    </lineage>
</organism>
<dbReference type="EMBL" id="RZTZ01000002">
    <property type="protein sequence ID" value="RVT65016.1"/>
    <property type="molecule type" value="Genomic_DNA"/>
</dbReference>
<evidence type="ECO:0000256" key="1">
    <source>
        <dbReference type="PROSITE-ProRule" id="PRU00169"/>
    </source>
</evidence>
<dbReference type="PANTHER" id="PTHR42872:SF6">
    <property type="entry name" value="PROTEIN-GLUTAMATE METHYLESTERASE_PROTEIN-GLUTAMINE GLUTAMINASE"/>
    <property type="match status" value="1"/>
</dbReference>
<keyword evidence="1" id="KW-0597">Phosphoprotein</keyword>
<dbReference type="PROSITE" id="PS50110">
    <property type="entry name" value="RESPONSE_REGULATORY"/>
    <property type="match status" value="1"/>
</dbReference>
<dbReference type="InterPro" id="IPR001789">
    <property type="entry name" value="Sig_transdc_resp-reg_receiver"/>
</dbReference>
<keyword evidence="4" id="KW-1185">Reference proteome</keyword>
<dbReference type="Pfam" id="PF00072">
    <property type="entry name" value="Response_reg"/>
    <property type="match status" value="1"/>
</dbReference>
<reference evidence="3 4" key="1">
    <citation type="submission" date="2019-01" db="EMBL/GenBank/DDBJ databases">
        <title>Bacillus sp. M5HDSG1-1, whole genome shotgun sequence.</title>
        <authorList>
            <person name="Tuo L."/>
        </authorList>
    </citation>
    <scope>NUCLEOTIDE SEQUENCE [LARGE SCALE GENOMIC DNA]</scope>
    <source>
        <strain evidence="3 4">M5HDSG1-1</strain>
    </source>
</reference>
<evidence type="ECO:0000259" key="2">
    <source>
        <dbReference type="PROSITE" id="PS50110"/>
    </source>
</evidence>
<dbReference type="GeneID" id="87616045"/>
<evidence type="ECO:0000313" key="3">
    <source>
        <dbReference type="EMBL" id="RVT65016.1"/>
    </source>
</evidence>
<name>A0A437KDD5_9BACI</name>
<dbReference type="Gene3D" id="3.40.50.2300">
    <property type="match status" value="1"/>
</dbReference>
<feature type="domain" description="Response regulatory" evidence="2">
    <location>
        <begin position="4"/>
        <end position="118"/>
    </location>
</feature>
<evidence type="ECO:0000313" key="4">
    <source>
        <dbReference type="Proteomes" id="UP000288024"/>
    </source>
</evidence>
<feature type="modified residue" description="4-aspartylphosphate" evidence="1">
    <location>
        <position position="54"/>
    </location>
</feature>
<dbReference type="PANTHER" id="PTHR42872">
    <property type="entry name" value="PROTEIN-GLUTAMATE METHYLESTERASE/PROTEIN-GLUTAMINE GLUTAMINASE"/>
    <property type="match status" value="1"/>
</dbReference>